<comment type="similarity">
    <text evidence="5">Belongs to the peptidase S1 family. CLIP subfamily.</text>
</comment>
<dbReference type="GO" id="GO:0005576">
    <property type="term" value="C:extracellular region"/>
    <property type="evidence" value="ECO:0007669"/>
    <property type="project" value="UniProtKB-SubCell"/>
</dbReference>
<dbReference type="CDD" id="cd00190">
    <property type="entry name" value="Tryp_SPc"/>
    <property type="match status" value="1"/>
</dbReference>
<dbReference type="SMART" id="SM00020">
    <property type="entry name" value="Tryp_SPc"/>
    <property type="match status" value="1"/>
</dbReference>
<evidence type="ECO:0000313" key="11">
    <source>
        <dbReference type="Proteomes" id="UP000324832"/>
    </source>
</evidence>
<dbReference type="PROSITE" id="PS00134">
    <property type="entry name" value="TRYPSIN_HIS"/>
    <property type="match status" value="4"/>
</dbReference>
<dbReference type="Proteomes" id="UP000324832">
    <property type="component" value="Unassembled WGS sequence"/>
</dbReference>
<dbReference type="InterPro" id="IPR001314">
    <property type="entry name" value="Peptidase_S1A"/>
</dbReference>
<organism evidence="10 11">
    <name type="scientific">Leptidea sinapis</name>
    <dbReference type="NCBI Taxonomy" id="189913"/>
    <lineage>
        <taxon>Eukaryota</taxon>
        <taxon>Metazoa</taxon>
        <taxon>Ecdysozoa</taxon>
        <taxon>Arthropoda</taxon>
        <taxon>Hexapoda</taxon>
        <taxon>Insecta</taxon>
        <taxon>Pterygota</taxon>
        <taxon>Neoptera</taxon>
        <taxon>Endopterygota</taxon>
        <taxon>Lepidoptera</taxon>
        <taxon>Glossata</taxon>
        <taxon>Ditrysia</taxon>
        <taxon>Papilionoidea</taxon>
        <taxon>Pieridae</taxon>
        <taxon>Dismorphiinae</taxon>
        <taxon>Leptidea</taxon>
    </lineage>
</organism>
<sequence length="972" mass="111181">MCIWIVIFLQILCRVIKSEMEGHVVGGAYTHIERYPHSILLEVKCEQFYACGGSLITNDIVLTAGHCMYGCKKNHIININYGSENIDKMQQISATKYVLHHNYNRHSLNCDIALLLAMTPLPFGIAVKRVALLRAIRRYNEIEAHKTEATVCECIMFLIICALMILTESKYVPEPFVVNGNKVEYEDEFPHAVFIAVINPNGAFGCGSSMLNQKILLTAAHCIDYYDEIDYINAFAGSLRRYRGIKIRVLAFTIHEKFSSALMGNDIALALLKENLPLGDHVARVSIQRSLPNEHFGYIAGWGLTNEIKKERTAWLHSTRQTIWLANECRYEMRVPIGCICGGDLDAENYPGDSGSALVVKDYIQVGIVSYKNAAQSRSLSVYTDVSYFYEWIKSNSLCKGEWFVCGSSLLNQRILITAGHCITGRRKIVKIYAYTGHVRYQKGLKIPASNFIVHPKYGKNPMQHDIGLVMLQVAVPFGLNITRKEMRISTDFLYATKQKIWSLDECRHVLTRTLSEGFICGGDLNIKSFTAKGDSGSALIVDKITQVGLVSHKIPNKSKTFQVNFVKELRIVNGSTAKNIKDFPHSAFLSIESYDGYFLCGASVLNQNVLLTAAHCLSGDSPTKIYAFAGNVLYKKALKVRAKYYYFHTEYDIHPVRNDIGVVLLKKPLPLGERIRRLQEPVQTKVLHVTQQKIWNLEFCREALLRNFADGFICGGDLDSNSYTAKNNNYLKEHLNACQTFFYYSFGFYLNRLSLYTKYFIYFLLLNYITCPSYGNLSFFIENFFEKILDRIPPKYLLSFNNPKMTRENKFTKFSHLEIAMKKNLLYIFICMQHYKGKLILKKTKNQNQKRRLFLAYSTNSFTNIKRWIFVAIILNLCGTKKDLYKFFFIKCDIKISNIPDANVKQIQEDPVVKASDEEQDKILKKKIIELTTNHQYNTISPYFAVFRQVGTDGWIIKAQYTLELFNSTTK</sequence>
<feature type="domain" description="Peptidase S1" evidence="9">
    <location>
        <begin position="572"/>
        <end position="770"/>
    </location>
</feature>
<comment type="subcellular location">
    <subcellularLocation>
        <location evidence="1">Secreted</location>
        <location evidence="1">Extracellular space</location>
    </subcellularLocation>
</comment>
<keyword evidence="8" id="KW-0732">Signal</keyword>
<dbReference type="InterPro" id="IPR009003">
    <property type="entry name" value="Peptidase_S1_PA"/>
</dbReference>
<feature type="non-terminal residue" evidence="10">
    <location>
        <position position="972"/>
    </location>
</feature>
<comment type="function">
    <text evidence="6">Fibrinolytic activity; shows preferential cleavage of Arg-Gly bonds in all three fibrinogen chains. Contact with the caterpillars causes severe bleeding, due the anticoagulant effect of the protein.</text>
</comment>
<proteinExistence type="inferred from homology"/>
<evidence type="ECO:0000256" key="1">
    <source>
        <dbReference type="ARBA" id="ARBA00004239"/>
    </source>
</evidence>
<keyword evidence="7" id="KW-1205">Fibrinolytic toxin</keyword>
<evidence type="ECO:0000256" key="6">
    <source>
        <dbReference type="ARBA" id="ARBA00055534"/>
    </source>
</evidence>
<evidence type="ECO:0000256" key="7">
    <source>
        <dbReference type="ARBA" id="ARBA00084094"/>
    </source>
</evidence>
<dbReference type="EMBL" id="FZQP02003978">
    <property type="protein sequence ID" value="VVC99123.1"/>
    <property type="molecule type" value="Genomic_DNA"/>
</dbReference>
<dbReference type="FunFam" id="2.40.10.10:FF:000068">
    <property type="entry name" value="transmembrane protease serine 2"/>
    <property type="match status" value="1"/>
</dbReference>
<evidence type="ECO:0000256" key="5">
    <source>
        <dbReference type="ARBA" id="ARBA00024195"/>
    </source>
</evidence>
<dbReference type="SUPFAM" id="SSF50494">
    <property type="entry name" value="Trypsin-like serine proteases"/>
    <property type="match status" value="4"/>
</dbReference>
<dbReference type="Pfam" id="PF00089">
    <property type="entry name" value="Trypsin"/>
    <property type="match status" value="5"/>
</dbReference>
<dbReference type="InterPro" id="IPR001254">
    <property type="entry name" value="Trypsin_dom"/>
</dbReference>
<dbReference type="Gene3D" id="2.40.10.10">
    <property type="entry name" value="Trypsin-like serine proteases"/>
    <property type="match status" value="5"/>
</dbReference>
<dbReference type="InterPro" id="IPR018114">
    <property type="entry name" value="TRYPSIN_HIS"/>
</dbReference>
<evidence type="ECO:0000313" key="10">
    <source>
        <dbReference type="EMBL" id="VVC99123.1"/>
    </source>
</evidence>
<gene>
    <name evidence="10" type="ORF">LSINAPIS_LOCUS10062</name>
</gene>
<keyword evidence="11" id="KW-1185">Reference proteome</keyword>
<feature type="chain" id="PRO_5022715027" description="Peptidase S1 domain-containing protein" evidence="8">
    <location>
        <begin position="19"/>
        <end position="972"/>
    </location>
</feature>
<keyword evidence="3" id="KW-1015">Disulfide bond</keyword>
<reference evidence="10 11" key="1">
    <citation type="submission" date="2017-07" db="EMBL/GenBank/DDBJ databases">
        <authorList>
            <person name="Talla V."/>
            <person name="Backstrom N."/>
        </authorList>
    </citation>
    <scope>NUCLEOTIDE SEQUENCE [LARGE SCALE GENOMIC DNA]</scope>
</reference>
<evidence type="ECO:0000259" key="9">
    <source>
        <dbReference type="PROSITE" id="PS50240"/>
    </source>
</evidence>
<dbReference type="PRINTS" id="PR00722">
    <property type="entry name" value="CHYMOTRYPSIN"/>
</dbReference>
<evidence type="ECO:0000256" key="4">
    <source>
        <dbReference type="ARBA" id="ARBA00023240"/>
    </source>
</evidence>
<dbReference type="GO" id="GO:0004252">
    <property type="term" value="F:serine-type endopeptidase activity"/>
    <property type="evidence" value="ECO:0007669"/>
    <property type="project" value="InterPro"/>
</dbReference>
<keyword evidence="4" id="KW-1199">Hemostasis impairing toxin</keyword>
<keyword evidence="2" id="KW-0800">Toxin</keyword>
<evidence type="ECO:0000256" key="2">
    <source>
        <dbReference type="ARBA" id="ARBA00022656"/>
    </source>
</evidence>
<dbReference type="GO" id="GO:0090729">
    <property type="term" value="F:toxin activity"/>
    <property type="evidence" value="ECO:0007669"/>
    <property type="project" value="UniProtKB-KW"/>
</dbReference>
<dbReference type="InterPro" id="IPR051487">
    <property type="entry name" value="Ser/Thr_Proteases_Immune/Dev"/>
</dbReference>
<accession>A0A5E4QLE7</accession>
<dbReference type="PANTHER" id="PTHR24256">
    <property type="entry name" value="TRYPTASE-RELATED"/>
    <property type="match status" value="1"/>
</dbReference>
<dbReference type="GO" id="GO:0006508">
    <property type="term" value="P:proteolysis"/>
    <property type="evidence" value="ECO:0007669"/>
    <property type="project" value="InterPro"/>
</dbReference>
<name>A0A5E4QLE7_9NEOP</name>
<dbReference type="AlphaFoldDB" id="A0A5E4QLE7"/>
<evidence type="ECO:0000256" key="3">
    <source>
        <dbReference type="ARBA" id="ARBA00023157"/>
    </source>
</evidence>
<evidence type="ECO:0000256" key="8">
    <source>
        <dbReference type="SAM" id="SignalP"/>
    </source>
</evidence>
<dbReference type="InterPro" id="IPR043504">
    <property type="entry name" value="Peptidase_S1_PA_chymotrypsin"/>
</dbReference>
<feature type="domain" description="Peptidase S1" evidence="9">
    <location>
        <begin position="406"/>
        <end position="575"/>
    </location>
</feature>
<dbReference type="PROSITE" id="PS50240">
    <property type="entry name" value="TRYPSIN_DOM"/>
    <property type="match status" value="3"/>
</dbReference>
<protein>
    <recommendedName>
        <fullName evidence="9">Peptidase S1 domain-containing protein</fullName>
    </recommendedName>
</protein>
<feature type="domain" description="Peptidase S1" evidence="9">
    <location>
        <begin position="24"/>
        <end position="398"/>
    </location>
</feature>
<feature type="signal peptide" evidence="8">
    <location>
        <begin position="1"/>
        <end position="18"/>
    </location>
</feature>